<keyword evidence="1" id="KW-1133">Transmembrane helix</keyword>
<dbReference type="EMBL" id="JAEFCT010000008">
    <property type="protein sequence ID" value="MBK1445004.1"/>
    <property type="molecule type" value="Genomic_DNA"/>
</dbReference>
<name>A0A241Y7D2_ACIPI</name>
<accession>A0A241Y7D2</accession>
<reference evidence="2" key="1">
    <citation type="submission" date="2020-12" db="EMBL/GenBank/DDBJ databases">
        <authorList>
            <person name="Chopjitt P."/>
        </authorList>
    </citation>
    <scope>NUCLEOTIDE SEQUENCE</scope>
    <source>
        <strain evidence="2">AP1</strain>
    </source>
</reference>
<dbReference type="RefSeq" id="WP_016802562.1">
    <property type="nucleotide sequence ID" value="NZ_AMST01000041.1"/>
</dbReference>
<comment type="caution">
    <text evidence="2">The sequence shown here is derived from an EMBL/GenBank/DDBJ whole genome shotgun (WGS) entry which is preliminary data.</text>
</comment>
<feature type="transmembrane region" description="Helical" evidence="1">
    <location>
        <begin position="20"/>
        <end position="42"/>
    </location>
</feature>
<evidence type="ECO:0000313" key="2">
    <source>
        <dbReference type="EMBL" id="MBK1445004.1"/>
    </source>
</evidence>
<keyword evidence="1" id="KW-0472">Membrane</keyword>
<gene>
    <name evidence="2" type="ORF">JDA50_11280</name>
</gene>
<organism evidence="2 3">
    <name type="scientific">Acinetobacter pittii</name>
    <name type="common">Acinetobacter genomosp. 3</name>
    <dbReference type="NCBI Taxonomy" id="48296"/>
    <lineage>
        <taxon>Bacteria</taxon>
        <taxon>Pseudomonadati</taxon>
        <taxon>Pseudomonadota</taxon>
        <taxon>Gammaproteobacteria</taxon>
        <taxon>Moraxellales</taxon>
        <taxon>Moraxellaceae</taxon>
        <taxon>Acinetobacter</taxon>
        <taxon>Acinetobacter calcoaceticus/baumannii complex</taxon>
    </lineage>
</organism>
<dbReference type="AlphaFoldDB" id="A0A241Y7D2"/>
<dbReference type="Proteomes" id="UP000660083">
    <property type="component" value="Unassembled WGS sequence"/>
</dbReference>
<sequence>MFSGAMNSFYLKGTFSHVTFKGLVLGIMLLKLVTVIAIQVTLKVFP</sequence>
<proteinExistence type="predicted"/>
<evidence type="ECO:0000256" key="1">
    <source>
        <dbReference type="SAM" id="Phobius"/>
    </source>
</evidence>
<protein>
    <submittedName>
        <fullName evidence="2">Uncharacterized protein</fullName>
    </submittedName>
</protein>
<evidence type="ECO:0000313" key="3">
    <source>
        <dbReference type="Proteomes" id="UP000660083"/>
    </source>
</evidence>
<keyword evidence="1" id="KW-0812">Transmembrane</keyword>